<evidence type="ECO:0000256" key="3">
    <source>
        <dbReference type="ARBA" id="ARBA00022946"/>
    </source>
</evidence>
<dbReference type="GeneID" id="85327801"/>
<evidence type="ECO:0000256" key="4">
    <source>
        <dbReference type="ARBA" id="ARBA00023128"/>
    </source>
</evidence>
<keyword evidence="4" id="KW-0496">Mitochondrion</keyword>
<keyword evidence="3" id="KW-0809">Transit peptide</keyword>
<dbReference type="InterPro" id="IPR031568">
    <property type="entry name" value="Pet117"/>
</dbReference>
<comment type="similarity">
    <text evidence="2">Belongs to the PET117 family.</text>
</comment>
<protein>
    <recommendedName>
        <fullName evidence="9">Cytochrome c oxidase assembly protein</fullName>
    </recommendedName>
</protein>
<evidence type="ECO:0000256" key="2">
    <source>
        <dbReference type="ARBA" id="ARBA00008197"/>
    </source>
</evidence>
<evidence type="ECO:0000313" key="7">
    <source>
        <dbReference type="EMBL" id="KAK0733147.1"/>
    </source>
</evidence>
<evidence type="ECO:0000256" key="5">
    <source>
        <dbReference type="SAM" id="MobiDB-lite"/>
    </source>
</evidence>
<comment type="subcellular location">
    <subcellularLocation>
        <location evidence="1">Mitochondrion</location>
    </subcellularLocation>
</comment>
<dbReference type="GO" id="GO:0033617">
    <property type="term" value="P:mitochondrial respiratory chain complex IV assembly"/>
    <property type="evidence" value="ECO:0007669"/>
    <property type="project" value="TreeGrafter"/>
</dbReference>
<dbReference type="EMBL" id="JAUIRO010000001">
    <property type="protein sequence ID" value="KAK0733147.1"/>
    <property type="molecule type" value="Genomic_DNA"/>
</dbReference>
<feature type="region of interest" description="Disordered" evidence="5">
    <location>
        <begin position="78"/>
        <end position="106"/>
    </location>
</feature>
<evidence type="ECO:0008006" key="9">
    <source>
        <dbReference type="Google" id="ProtNLM"/>
    </source>
</evidence>
<feature type="compositionally biased region" description="Low complexity" evidence="5">
    <location>
        <begin position="88"/>
        <end position="106"/>
    </location>
</feature>
<gene>
    <name evidence="7" type="ORF">B0T26DRAFT_745229</name>
</gene>
<dbReference type="AlphaFoldDB" id="A0AA40ECE1"/>
<proteinExistence type="inferred from homology"/>
<name>A0AA40ECE1_9PEZI</name>
<dbReference type="Pfam" id="PF15786">
    <property type="entry name" value="PET117"/>
    <property type="match status" value="1"/>
</dbReference>
<keyword evidence="8" id="KW-1185">Reference proteome</keyword>
<keyword evidence="6" id="KW-0732">Signal</keyword>
<dbReference type="RefSeq" id="XP_060302024.1">
    <property type="nucleotide sequence ID" value="XM_060444531.1"/>
</dbReference>
<accession>A0AA40ECE1</accession>
<dbReference type="Proteomes" id="UP001172101">
    <property type="component" value="Unassembled WGS sequence"/>
</dbReference>
<comment type="caution">
    <text evidence="7">The sequence shown here is derived from an EMBL/GenBank/DDBJ whole genome shotgun (WGS) entry which is preliminary data.</text>
</comment>
<feature type="signal peptide" evidence="6">
    <location>
        <begin position="1"/>
        <end position="19"/>
    </location>
</feature>
<evidence type="ECO:0000256" key="1">
    <source>
        <dbReference type="ARBA" id="ARBA00004173"/>
    </source>
</evidence>
<organism evidence="7 8">
    <name type="scientific">Lasiosphaeria miniovina</name>
    <dbReference type="NCBI Taxonomy" id="1954250"/>
    <lineage>
        <taxon>Eukaryota</taxon>
        <taxon>Fungi</taxon>
        <taxon>Dikarya</taxon>
        <taxon>Ascomycota</taxon>
        <taxon>Pezizomycotina</taxon>
        <taxon>Sordariomycetes</taxon>
        <taxon>Sordariomycetidae</taxon>
        <taxon>Sordariales</taxon>
        <taxon>Lasiosphaeriaceae</taxon>
        <taxon>Lasiosphaeria</taxon>
    </lineage>
</organism>
<dbReference type="PANTHER" id="PTHR28163">
    <property type="entry name" value="PROTEIN PET117 HOMOLOG, MITOCHONDRIAL"/>
    <property type="match status" value="1"/>
</dbReference>
<feature type="chain" id="PRO_5041254987" description="Cytochrome c oxidase assembly protein" evidence="6">
    <location>
        <begin position="20"/>
        <end position="106"/>
    </location>
</feature>
<evidence type="ECO:0000256" key="6">
    <source>
        <dbReference type="SAM" id="SignalP"/>
    </source>
</evidence>
<evidence type="ECO:0000313" key="8">
    <source>
        <dbReference type="Proteomes" id="UP001172101"/>
    </source>
</evidence>
<dbReference type="GO" id="GO:0005739">
    <property type="term" value="C:mitochondrion"/>
    <property type="evidence" value="ECO:0007669"/>
    <property type="project" value="UniProtKB-SubCell"/>
</dbReference>
<sequence>MSRASKLTLLGTSAFAVLTVLFVHHQQSSEKTAMHQGVVRDMEQQRIKRERQLDFDMQRELEAEYKKIQTVHETVADAADAESRTGRVVPPSAPVVAAPEPSSGAR</sequence>
<dbReference type="PANTHER" id="PTHR28163:SF1">
    <property type="entry name" value="PROTEIN PET117 HOMOLOG, MITOCHONDRIAL"/>
    <property type="match status" value="1"/>
</dbReference>
<reference evidence="7" key="1">
    <citation type="submission" date="2023-06" db="EMBL/GenBank/DDBJ databases">
        <title>Genome-scale phylogeny and comparative genomics of the fungal order Sordariales.</title>
        <authorList>
            <consortium name="Lawrence Berkeley National Laboratory"/>
            <person name="Hensen N."/>
            <person name="Bonometti L."/>
            <person name="Westerberg I."/>
            <person name="Brannstrom I.O."/>
            <person name="Guillou S."/>
            <person name="Cros-Aarteil S."/>
            <person name="Calhoun S."/>
            <person name="Haridas S."/>
            <person name="Kuo A."/>
            <person name="Mondo S."/>
            <person name="Pangilinan J."/>
            <person name="Riley R."/>
            <person name="LaButti K."/>
            <person name="Andreopoulos B."/>
            <person name="Lipzen A."/>
            <person name="Chen C."/>
            <person name="Yanf M."/>
            <person name="Daum C."/>
            <person name="Ng V."/>
            <person name="Clum A."/>
            <person name="Steindorff A."/>
            <person name="Ohm R."/>
            <person name="Martin F."/>
            <person name="Silar P."/>
            <person name="Natvig D."/>
            <person name="Lalanne C."/>
            <person name="Gautier V."/>
            <person name="Ament-velasquez S.L."/>
            <person name="Kruys A."/>
            <person name="Hutchinson M.I."/>
            <person name="Powell A.J."/>
            <person name="Barry K."/>
            <person name="Miller A.N."/>
            <person name="Grigoriev I.V."/>
            <person name="Debuchy R."/>
            <person name="Gladieux P."/>
            <person name="Thoren M.H."/>
            <person name="Johannesson H."/>
        </authorList>
    </citation>
    <scope>NUCLEOTIDE SEQUENCE</scope>
    <source>
        <strain evidence="7">SMH2392-1A</strain>
    </source>
</reference>